<dbReference type="RefSeq" id="WP_201328476.1">
    <property type="nucleotide sequence ID" value="NZ_AP017470.1"/>
</dbReference>
<gene>
    <name evidence="3" type="ORF">TTHT_0549</name>
</gene>
<dbReference type="InterPro" id="IPR001173">
    <property type="entry name" value="Glyco_trans_2-like"/>
</dbReference>
<evidence type="ECO:0000313" key="4">
    <source>
        <dbReference type="Proteomes" id="UP000595564"/>
    </source>
</evidence>
<sequence length="256" mass="30284">MKISGVIITRNEEKHIFDAVKNLFEVCDEVVVVDSGSTDKTEELAKKAGAKFIFNEWPGYVEQRNFCHKVTENNWLLVLDADERLSKPLIKEIKKLKENGFDENIRGFEFLRNLYFLGKPFKNNRFNCEKKIRLYHKDYGKWEGGRVHENIKINGKVKRINKFIDHYPYPSIEFAVEKLNNYAYLKAYDKFDRGKKTNLLDLNLKIFFTFLKKYILDGKFLKGSAGFILAKIETNYTFLKYAKLYELNKNKEKKNE</sequence>
<keyword evidence="3" id="KW-0808">Transferase</keyword>
<organism evidence="3 4">
    <name type="scientific">Thermotomaculum hydrothermale</name>
    <dbReference type="NCBI Taxonomy" id="981385"/>
    <lineage>
        <taxon>Bacteria</taxon>
        <taxon>Pseudomonadati</taxon>
        <taxon>Acidobacteriota</taxon>
        <taxon>Holophagae</taxon>
        <taxon>Thermotomaculales</taxon>
        <taxon>Thermotomaculaceae</taxon>
        <taxon>Thermotomaculum</taxon>
    </lineage>
</organism>
<proteinExistence type="inferred from homology"/>
<reference evidence="3 4" key="1">
    <citation type="journal article" date="2012" name="Extremophiles">
        <title>Thermotomaculum hydrothermale gen. nov., sp. nov., a novel heterotrophic thermophile within the phylum Acidobacteria from a deep-sea hydrothermal vent chimney in the Southern Okinawa Trough.</title>
        <authorList>
            <person name="Izumi H."/>
            <person name="Nunoura T."/>
            <person name="Miyazaki M."/>
            <person name="Mino S."/>
            <person name="Toki T."/>
            <person name="Takai K."/>
            <person name="Sako Y."/>
            <person name="Sawabe T."/>
            <person name="Nakagawa S."/>
        </authorList>
    </citation>
    <scope>NUCLEOTIDE SEQUENCE [LARGE SCALE GENOMIC DNA]</scope>
    <source>
        <strain evidence="3 4">AC55</strain>
    </source>
</reference>
<dbReference type="SUPFAM" id="SSF53448">
    <property type="entry name" value="Nucleotide-diphospho-sugar transferases"/>
    <property type="match status" value="1"/>
</dbReference>
<dbReference type="Pfam" id="PF00535">
    <property type="entry name" value="Glycos_transf_2"/>
    <property type="match status" value="1"/>
</dbReference>
<protein>
    <submittedName>
        <fullName evidence="3">Glycosyl transferase family 2</fullName>
    </submittedName>
</protein>
<evidence type="ECO:0000256" key="1">
    <source>
        <dbReference type="ARBA" id="ARBA00038494"/>
    </source>
</evidence>
<evidence type="ECO:0000313" key="3">
    <source>
        <dbReference type="EMBL" id="BBB32135.1"/>
    </source>
</evidence>
<evidence type="ECO:0000259" key="2">
    <source>
        <dbReference type="Pfam" id="PF00535"/>
    </source>
</evidence>
<name>A0A7R6PWW0_9BACT</name>
<dbReference type="PANTHER" id="PTHR43630">
    <property type="entry name" value="POLY-BETA-1,6-N-ACETYL-D-GLUCOSAMINE SYNTHASE"/>
    <property type="match status" value="1"/>
</dbReference>
<dbReference type="Gene3D" id="3.90.550.10">
    <property type="entry name" value="Spore Coat Polysaccharide Biosynthesis Protein SpsA, Chain A"/>
    <property type="match status" value="1"/>
</dbReference>
<dbReference type="AlphaFoldDB" id="A0A7R6PWW0"/>
<dbReference type="InterPro" id="IPR029044">
    <property type="entry name" value="Nucleotide-diphossugar_trans"/>
</dbReference>
<dbReference type="EMBL" id="AP017470">
    <property type="protein sequence ID" value="BBB32135.1"/>
    <property type="molecule type" value="Genomic_DNA"/>
</dbReference>
<keyword evidence="4" id="KW-1185">Reference proteome</keyword>
<accession>A0A7R6PWW0</accession>
<dbReference type="Proteomes" id="UP000595564">
    <property type="component" value="Chromosome"/>
</dbReference>
<dbReference type="CDD" id="cd02511">
    <property type="entry name" value="Beta4Glucosyltransferase"/>
    <property type="match status" value="1"/>
</dbReference>
<comment type="similarity">
    <text evidence="1">Belongs to the glycosyltransferase 2 family. WaaE/KdtX subfamily.</text>
</comment>
<feature type="domain" description="Glycosyltransferase 2-like" evidence="2">
    <location>
        <begin position="6"/>
        <end position="100"/>
    </location>
</feature>
<dbReference type="PANTHER" id="PTHR43630:SF2">
    <property type="entry name" value="GLYCOSYLTRANSFERASE"/>
    <property type="match status" value="1"/>
</dbReference>
<dbReference type="GO" id="GO:0016740">
    <property type="term" value="F:transferase activity"/>
    <property type="evidence" value="ECO:0007669"/>
    <property type="project" value="UniProtKB-KW"/>
</dbReference>
<dbReference type="KEGG" id="thyd:TTHT_0549"/>